<accession>B7JVY8</accession>
<dbReference type="KEGG" id="cyp:PCC8801_1626"/>
<keyword evidence="1" id="KW-0732">Signal</keyword>
<dbReference type="OrthoDB" id="514474at2"/>
<sequence length="138" mass="15163">MKRSIISIVTFSILGLMTLPTLAEPSDVKTAGQMPTEMENLNSFNQNVIPSEINLNTEKKVASELSPVNLVQLAYAGYFTDLGIPSHGGFKNALMSNKIDEEILVITAIKKGRLSSDTLNNQDYLSIVKTELESQLFN</sequence>
<dbReference type="eggNOG" id="ENOG50335QQ">
    <property type="taxonomic scope" value="Bacteria"/>
</dbReference>
<dbReference type="STRING" id="41431.PCC8801_1626"/>
<protein>
    <submittedName>
        <fullName evidence="2">Uncharacterized protein</fullName>
    </submittedName>
</protein>
<evidence type="ECO:0000313" key="3">
    <source>
        <dbReference type="Proteomes" id="UP000008204"/>
    </source>
</evidence>
<keyword evidence="3" id="KW-1185">Reference proteome</keyword>
<gene>
    <name evidence="2" type="ordered locus">PCC8801_1626</name>
</gene>
<feature type="chain" id="PRO_5002858565" evidence="1">
    <location>
        <begin position="24"/>
        <end position="138"/>
    </location>
</feature>
<dbReference type="Proteomes" id="UP000008204">
    <property type="component" value="Chromosome"/>
</dbReference>
<proteinExistence type="predicted"/>
<dbReference type="RefSeq" id="WP_012594950.1">
    <property type="nucleotide sequence ID" value="NC_011726.1"/>
</dbReference>
<evidence type="ECO:0000256" key="1">
    <source>
        <dbReference type="SAM" id="SignalP"/>
    </source>
</evidence>
<reference evidence="3" key="1">
    <citation type="journal article" date="2011" name="MBio">
        <title>Novel metabolic attributes of the genus Cyanothece, comprising a group of unicellular nitrogen-fixing Cyanobacteria.</title>
        <authorList>
            <person name="Bandyopadhyay A."/>
            <person name="Elvitigala T."/>
            <person name="Welsh E."/>
            <person name="Stockel J."/>
            <person name="Liberton M."/>
            <person name="Min H."/>
            <person name="Sherman L.A."/>
            <person name="Pakrasi H.B."/>
        </authorList>
    </citation>
    <scope>NUCLEOTIDE SEQUENCE [LARGE SCALE GENOMIC DNA]</scope>
    <source>
        <strain evidence="3">PCC 8801</strain>
    </source>
</reference>
<feature type="signal peptide" evidence="1">
    <location>
        <begin position="1"/>
        <end position="23"/>
    </location>
</feature>
<dbReference type="AlphaFoldDB" id="B7JVY8"/>
<dbReference type="EMBL" id="CP001287">
    <property type="protein sequence ID" value="ACK65677.1"/>
    <property type="molecule type" value="Genomic_DNA"/>
</dbReference>
<evidence type="ECO:0000313" key="2">
    <source>
        <dbReference type="EMBL" id="ACK65677.1"/>
    </source>
</evidence>
<name>B7JVY8_RIPO1</name>
<organism evidence="2 3">
    <name type="scientific">Rippkaea orientalis (strain PCC 8801 / RF-1)</name>
    <name type="common">Cyanothece sp. (strain PCC 8801)</name>
    <dbReference type="NCBI Taxonomy" id="41431"/>
    <lineage>
        <taxon>Bacteria</taxon>
        <taxon>Bacillati</taxon>
        <taxon>Cyanobacteriota</taxon>
        <taxon>Cyanophyceae</taxon>
        <taxon>Oscillatoriophycideae</taxon>
        <taxon>Chroococcales</taxon>
        <taxon>Aphanothecaceae</taxon>
        <taxon>Rippkaea</taxon>
        <taxon>Rippkaea orientalis</taxon>
    </lineage>
</organism>
<dbReference type="HOGENOM" id="CLU_138498_1_0_3"/>